<comment type="similarity">
    <text evidence="1">Belongs to the FlgM family.</text>
</comment>
<keyword evidence="9" id="KW-1185">Reference proteome</keyword>
<evidence type="ECO:0000256" key="6">
    <source>
        <dbReference type="ARBA" id="ARBA00023163"/>
    </source>
</evidence>
<dbReference type="InterPro" id="IPR031316">
    <property type="entry name" value="FlgM_C"/>
</dbReference>
<name>A0A841RE53_9BACI</name>
<dbReference type="EMBL" id="JACHON010000002">
    <property type="protein sequence ID" value="MBB6512280.1"/>
    <property type="molecule type" value="Genomic_DNA"/>
</dbReference>
<dbReference type="GO" id="GO:0045892">
    <property type="term" value="P:negative regulation of DNA-templated transcription"/>
    <property type="evidence" value="ECO:0007669"/>
    <property type="project" value="InterPro"/>
</dbReference>
<comment type="caution">
    <text evidence="8">The sequence shown here is derived from an EMBL/GenBank/DDBJ whole genome shotgun (WGS) entry which is preliminary data.</text>
</comment>
<protein>
    <recommendedName>
        <fullName evidence="2">Negative regulator of flagellin synthesis</fullName>
    </recommendedName>
</protein>
<reference evidence="8 9" key="1">
    <citation type="submission" date="2020-08" db="EMBL/GenBank/DDBJ databases">
        <title>Genomic Encyclopedia of Type Strains, Phase IV (KMG-IV): sequencing the most valuable type-strain genomes for metagenomic binning, comparative biology and taxonomic classification.</title>
        <authorList>
            <person name="Goeker M."/>
        </authorList>
    </citation>
    <scope>NUCLEOTIDE SEQUENCE [LARGE SCALE GENOMIC DNA]</scope>
    <source>
        <strain evidence="8 9">DSM 11805</strain>
    </source>
</reference>
<evidence type="ECO:0000256" key="2">
    <source>
        <dbReference type="ARBA" id="ARBA00017823"/>
    </source>
</evidence>
<feature type="domain" description="Anti-sigma-28 factor FlgM C-terminal" evidence="7">
    <location>
        <begin position="37"/>
        <end position="83"/>
    </location>
</feature>
<dbReference type="NCBIfam" id="TIGR03824">
    <property type="entry name" value="FlgM_jcvi"/>
    <property type="match status" value="1"/>
</dbReference>
<evidence type="ECO:0000313" key="8">
    <source>
        <dbReference type="EMBL" id="MBB6512280.1"/>
    </source>
</evidence>
<keyword evidence="8" id="KW-0969">Cilium</keyword>
<evidence type="ECO:0000256" key="3">
    <source>
        <dbReference type="ARBA" id="ARBA00022491"/>
    </source>
</evidence>
<proteinExistence type="inferred from homology"/>
<sequence>MKINGTNPSRNIQAYQNQHVTPPKTFGKQTKVAQASDKLEISKEALKMQNQHERNAYINEIKQQIENGEYKANAQQTAKGILNFFK</sequence>
<accession>A0A841RE53</accession>
<evidence type="ECO:0000256" key="1">
    <source>
        <dbReference type="ARBA" id="ARBA00005322"/>
    </source>
</evidence>
<dbReference type="RefSeq" id="WP_184245336.1">
    <property type="nucleotide sequence ID" value="NZ_BAAACU010000002.1"/>
</dbReference>
<keyword evidence="5" id="KW-0805">Transcription regulation</keyword>
<organism evidence="8 9">
    <name type="scientific">Gracilibacillus halotolerans</name>
    <dbReference type="NCBI Taxonomy" id="74386"/>
    <lineage>
        <taxon>Bacteria</taxon>
        <taxon>Bacillati</taxon>
        <taxon>Bacillota</taxon>
        <taxon>Bacilli</taxon>
        <taxon>Bacillales</taxon>
        <taxon>Bacillaceae</taxon>
        <taxon>Gracilibacillus</taxon>
    </lineage>
</organism>
<dbReference type="AlphaFoldDB" id="A0A841RE53"/>
<dbReference type="InterPro" id="IPR007412">
    <property type="entry name" value="FlgM"/>
</dbReference>
<dbReference type="Proteomes" id="UP000572212">
    <property type="component" value="Unassembled WGS sequence"/>
</dbReference>
<gene>
    <name evidence="8" type="ORF">GGQ92_001061</name>
</gene>
<evidence type="ECO:0000256" key="4">
    <source>
        <dbReference type="ARBA" id="ARBA00022795"/>
    </source>
</evidence>
<evidence type="ECO:0000259" key="7">
    <source>
        <dbReference type="Pfam" id="PF04316"/>
    </source>
</evidence>
<dbReference type="Gene3D" id="6.10.140.30">
    <property type="entry name" value="Anti-sigma-28 factor FlgM"/>
    <property type="match status" value="1"/>
</dbReference>
<dbReference type="SUPFAM" id="SSF101498">
    <property type="entry name" value="Anti-sigma factor FlgM"/>
    <property type="match status" value="1"/>
</dbReference>
<keyword evidence="6" id="KW-0804">Transcription</keyword>
<evidence type="ECO:0000256" key="5">
    <source>
        <dbReference type="ARBA" id="ARBA00023015"/>
    </source>
</evidence>
<dbReference type="Pfam" id="PF04316">
    <property type="entry name" value="FlgM"/>
    <property type="match status" value="1"/>
</dbReference>
<keyword evidence="8" id="KW-0282">Flagellum</keyword>
<dbReference type="GO" id="GO:0044781">
    <property type="term" value="P:bacterial-type flagellum organization"/>
    <property type="evidence" value="ECO:0007669"/>
    <property type="project" value="UniProtKB-KW"/>
</dbReference>
<keyword evidence="8" id="KW-0966">Cell projection</keyword>
<dbReference type="InterPro" id="IPR035890">
    <property type="entry name" value="Anti-sigma-28_factor_FlgM_sf"/>
</dbReference>
<keyword evidence="3" id="KW-0678">Repressor</keyword>
<keyword evidence="4" id="KW-1005">Bacterial flagellum biogenesis</keyword>
<evidence type="ECO:0000313" key="9">
    <source>
        <dbReference type="Proteomes" id="UP000572212"/>
    </source>
</evidence>